<protein>
    <recommendedName>
        <fullName evidence="11">Cytochrome c oxidase assembly factor CtaG</fullName>
    </recommendedName>
</protein>
<keyword evidence="3 6" id="KW-0812">Transmembrane</keyword>
<feature type="transmembrane region" description="Helical" evidence="6">
    <location>
        <begin position="236"/>
        <end position="256"/>
    </location>
</feature>
<feature type="transmembrane region" description="Helical" evidence="6">
    <location>
        <begin position="82"/>
        <end position="100"/>
    </location>
</feature>
<name>A0A0Q9XY11_9BACI</name>
<dbReference type="Proteomes" id="UP000053881">
    <property type="component" value="Unassembled WGS sequence"/>
</dbReference>
<dbReference type="AlphaFoldDB" id="A0A0Q9XY11"/>
<reference evidence="8 10" key="1">
    <citation type="submission" date="2015-05" db="EMBL/GenBank/DDBJ databases">
        <title>Comparison of genome.</title>
        <authorList>
            <person name="Zheng Z."/>
            <person name="Sun M."/>
        </authorList>
    </citation>
    <scope>NUCLEOTIDE SEQUENCE [LARGE SCALE GENOMIC DNA]</scope>
    <source>
        <strain evidence="8 10">G25-74</strain>
    </source>
</reference>
<evidence type="ECO:0008006" key="11">
    <source>
        <dbReference type="Google" id="ProtNLM"/>
    </source>
</evidence>
<evidence type="ECO:0000256" key="1">
    <source>
        <dbReference type="ARBA" id="ARBA00004651"/>
    </source>
</evidence>
<evidence type="ECO:0000313" key="7">
    <source>
        <dbReference type="EMBL" id="KRG12185.1"/>
    </source>
</evidence>
<evidence type="ECO:0000313" key="8">
    <source>
        <dbReference type="EMBL" id="OAK75814.1"/>
    </source>
</evidence>
<keyword evidence="4 6" id="KW-1133">Transmembrane helix</keyword>
<evidence type="ECO:0000256" key="2">
    <source>
        <dbReference type="ARBA" id="ARBA00022475"/>
    </source>
</evidence>
<dbReference type="EMBL" id="LDJR01000005">
    <property type="protein sequence ID" value="OAK75814.1"/>
    <property type="molecule type" value="Genomic_DNA"/>
</dbReference>
<feature type="transmembrane region" description="Helical" evidence="6">
    <location>
        <begin position="12"/>
        <end position="33"/>
    </location>
</feature>
<comment type="subcellular location">
    <subcellularLocation>
        <location evidence="1">Cell membrane</location>
        <topology evidence="1">Multi-pass membrane protein</topology>
    </subcellularLocation>
</comment>
<evidence type="ECO:0000313" key="10">
    <source>
        <dbReference type="Proteomes" id="UP000077881"/>
    </source>
</evidence>
<comment type="caution">
    <text evidence="7">The sequence shown here is derived from an EMBL/GenBank/DDBJ whole genome shotgun (WGS) entry which is preliminary data.</text>
</comment>
<dbReference type="GO" id="GO:0005886">
    <property type="term" value="C:plasma membrane"/>
    <property type="evidence" value="ECO:0007669"/>
    <property type="project" value="UniProtKB-SubCell"/>
</dbReference>
<reference evidence="7 9" key="2">
    <citation type="submission" date="2015-06" db="EMBL/GenBank/DDBJ databases">
        <title>Genome sequencing project of Bacillus galactosidilyticus PL133.</title>
        <authorList>
            <person name="Gaiero J."/>
            <person name="Nicol R."/>
            <person name="Habash M."/>
        </authorList>
    </citation>
    <scope>NUCLEOTIDE SEQUENCE [LARGE SCALE GENOMIC DNA]</scope>
    <source>
        <strain evidence="7 9">PL133</strain>
    </source>
</reference>
<feature type="transmembrane region" description="Helical" evidence="6">
    <location>
        <begin position="45"/>
        <end position="70"/>
    </location>
</feature>
<dbReference type="EMBL" id="LGPB01000095">
    <property type="protein sequence ID" value="KRG12185.1"/>
    <property type="molecule type" value="Genomic_DNA"/>
</dbReference>
<sequence>MFSLYMLVSDEWSGIFFIILSFIAILYGVLIKRATNLKLCSSKPLIFYTGLFLTYLTINSPLTILSHLYFSSHMLFMSIHYFIIPPLLLLGIPLSLYKYLKQFKLIRWIKYLLIQPVPALYSFAILFFVYHFQMILQTFTQYPYIHKIYLYLLFYLSMNMWRPLVYPTINQVKQKKSFIFKSSLLLMPACLFFIFTGVLNGVGHLPLQGQLTATLCLPNSDAISYLVPINNKYDPLLAALLMLAIHKVSLMSIVKFEHRLRKGIARKLL</sequence>
<dbReference type="PATRIC" id="fig|217031.4.peg.3869"/>
<feature type="transmembrane region" description="Helical" evidence="6">
    <location>
        <begin position="112"/>
        <end position="136"/>
    </location>
</feature>
<dbReference type="InterPro" id="IPR019108">
    <property type="entry name" value="Caa3_assmbl_CtaG-rel"/>
</dbReference>
<evidence type="ECO:0000256" key="5">
    <source>
        <dbReference type="ARBA" id="ARBA00023136"/>
    </source>
</evidence>
<dbReference type="Pfam" id="PF09678">
    <property type="entry name" value="Caa3_CtaG"/>
    <property type="match status" value="1"/>
</dbReference>
<keyword evidence="2" id="KW-1003">Cell membrane</keyword>
<dbReference type="STRING" id="217031.ABB05_00325"/>
<keyword evidence="5 6" id="KW-0472">Membrane</keyword>
<dbReference type="Proteomes" id="UP000077881">
    <property type="component" value="Unassembled WGS sequence"/>
</dbReference>
<proteinExistence type="predicted"/>
<evidence type="ECO:0000256" key="3">
    <source>
        <dbReference type="ARBA" id="ARBA00022692"/>
    </source>
</evidence>
<evidence type="ECO:0000313" key="9">
    <source>
        <dbReference type="Proteomes" id="UP000053881"/>
    </source>
</evidence>
<keyword evidence="10" id="KW-1185">Reference proteome</keyword>
<feature type="transmembrane region" description="Helical" evidence="6">
    <location>
        <begin position="178"/>
        <end position="199"/>
    </location>
</feature>
<feature type="transmembrane region" description="Helical" evidence="6">
    <location>
        <begin position="148"/>
        <end position="166"/>
    </location>
</feature>
<accession>A0A0Q9XY11</accession>
<gene>
    <name evidence="8" type="ORF">ABB05_00325</name>
    <name evidence="7" type="ORF">ACA29_11640</name>
</gene>
<evidence type="ECO:0000256" key="4">
    <source>
        <dbReference type="ARBA" id="ARBA00022989"/>
    </source>
</evidence>
<evidence type="ECO:0000256" key="6">
    <source>
        <dbReference type="SAM" id="Phobius"/>
    </source>
</evidence>
<organism evidence="7 9">
    <name type="scientific">Lederbergia galactosidilytica</name>
    <dbReference type="NCBI Taxonomy" id="217031"/>
    <lineage>
        <taxon>Bacteria</taxon>
        <taxon>Bacillati</taxon>
        <taxon>Bacillota</taxon>
        <taxon>Bacilli</taxon>
        <taxon>Bacillales</taxon>
        <taxon>Bacillaceae</taxon>
        <taxon>Lederbergia</taxon>
    </lineage>
</organism>
<dbReference type="RefSeq" id="WP_057989232.1">
    <property type="nucleotide sequence ID" value="NZ_LDJR01000005.1"/>
</dbReference>